<evidence type="ECO:0000313" key="2">
    <source>
        <dbReference type="EMBL" id="MBC3807890.1"/>
    </source>
</evidence>
<dbReference type="InterPro" id="IPR050491">
    <property type="entry name" value="AmpC-like"/>
</dbReference>
<organism evidence="2 3">
    <name type="scientific">Undibacterium seohonense</name>
    <dbReference type="NCBI Taxonomy" id="1344950"/>
    <lineage>
        <taxon>Bacteria</taxon>
        <taxon>Pseudomonadati</taxon>
        <taxon>Pseudomonadota</taxon>
        <taxon>Betaproteobacteria</taxon>
        <taxon>Burkholderiales</taxon>
        <taxon>Oxalobacteraceae</taxon>
        <taxon>Undibacterium</taxon>
    </lineage>
</organism>
<accession>A0ABR6X4M2</accession>
<dbReference type="Pfam" id="PF00144">
    <property type="entry name" value="Beta-lactamase"/>
    <property type="match status" value="1"/>
</dbReference>
<name>A0ABR6X4M2_9BURK</name>
<keyword evidence="3" id="KW-1185">Reference proteome</keyword>
<dbReference type="Proteomes" id="UP000648257">
    <property type="component" value="Unassembled WGS sequence"/>
</dbReference>
<evidence type="ECO:0000259" key="1">
    <source>
        <dbReference type="Pfam" id="PF00144"/>
    </source>
</evidence>
<comment type="caution">
    <text evidence="2">The sequence shown here is derived from an EMBL/GenBank/DDBJ whole genome shotgun (WGS) entry which is preliminary data.</text>
</comment>
<dbReference type="EMBL" id="JACOFW010000011">
    <property type="protein sequence ID" value="MBC3807890.1"/>
    <property type="molecule type" value="Genomic_DNA"/>
</dbReference>
<dbReference type="InterPro" id="IPR012338">
    <property type="entry name" value="Beta-lactam/transpept-like"/>
</dbReference>
<reference evidence="2 3" key="1">
    <citation type="submission" date="2020-08" db="EMBL/GenBank/DDBJ databases">
        <title>Novel species isolated from subtropical streams in China.</title>
        <authorList>
            <person name="Lu H."/>
        </authorList>
    </citation>
    <scope>NUCLEOTIDE SEQUENCE [LARGE SCALE GENOMIC DNA]</scope>
    <source>
        <strain evidence="2 3">KACC 16656</strain>
    </source>
</reference>
<dbReference type="InterPro" id="IPR001466">
    <property type="entry name" value="Beta-lactam-related"/>
</dbReference>
<dbReference type="PANTHER" id="PTHR46825:SF9">
    <property type="entry name" value="BETA-LACTAMASE-RELATED DOMAIN-CONTAINING PROTEIN"/>
    <property type="match status" value="1"/>
</dbReference>
<proteinExistence type="predicted"/>
<feature type="domain" description="Beta-lactamase-related" evidence="1">
    <location>
        <begin position="16"/>
        <end position="332"/>
    </location>
</feature>
<dbReference type="PANTHER" id="PTHR46825">
    <property type="entry name" value="D-ALANYL-D-ALANINE-CARBOXYPEPTIDASE/ENDOPEPTIDASE AMPH"/>
    <property type="match status" value="1"/>
</dbReference>
<gene>
    <name evidence="2" type="ORF">H8K52_11095</name>
</gene>
<protein>
    <submittedName>
        <fullName evidence="2">Beta-lactamase family protein</fullName>
    </submittedName>
</protein>
<sequence length="450" mass="50342">MSLNIAMAAGVHADQLDDKIQAEMKRQKIPGVSLVVVKDGKIVREKGYGLANVEHQVGVKPETIFQSGSVGKQFTAALILLLEQDGKLSLKDPVSKYLSNTPEAWKNITIEHLLTHTSGLGDPYQTIDFRKDYSDQELIDLEATIPMLFQPGERWSYSNMGYHLLGFICNKAGGKFYGDQLRERIFQPLGMSTRIINERDMIMHRAAGYDLVKGEWKNQEWVSPKLNTTADGSLYLTARDLAKWDIALMGNSPLNEAQKRASWTPVKLNDGKTHPYGYGWEIVQVNGHKKIAHGGAWQGFTTSIDRYVDDKLSVIVLTNRSGSSPQKIANIVAADYVPVLKVERPRAITDPEPVLTKHLQTIVQHISDGSIQAAVFDEKMAAFLFPDLIKEAGVKLKASGSLDRLELLSREVDGEMKRLRYRLVFKKESYIMNFRINAEGKIAGAGYHLE</sequence>
<evidence type="ECO:0000313" key="3">
    <source>
        <dbReference type="Proteomes" id="UP000648257"/>
    </source>
</evidence>
<dbReference type="Gene3D" id="3.40.710.10">
    <property type="entry name" value="DD-peptidase/beta-lactamase superfamily"/>
    <property type="match status" value="1"/>
</dbReference>
<dbReference type="SUPFAM" id="SSF56601">
    <property type="entry name" value="beta-lactamase/transpeptidase-like"/>
    <property type="match status" value="1"/>
</dbReference>